<feature type="non-terminal residue" evidence="11">
    <location>
        <position position="374"/>
    </location>
</feature>
<keyword evidence="5 10" id="KW-0317">Glutathione biosynthesis</keyword>
<evidence type="ECO:0000313" key="12">
    <source>
        <dbReference type="Proteomes" id="UP000663879"/>
    </source>
</evidence>
<gene>
    <name evidence="11" type="ORF">OXX778_LOCUS8230</name>
</gene>
<dbReference type="PANTHER" id="PTHR11164:SF0">
    <property type="entry name" value="GLUTAMATE--CYSTEINE LIGASE CATALYTIC SUBUNIT"/>
    <property type="match status" value="1"/>
</dbReference>
<keyword evidence="4 10" id="KW-0436">Ligase</keyword>
<dbReference type="GO" id="GO:0006750">
    <property type="term" value="P:glutathione biosynthetic process"/>
    <property type="evidence" value="ECO:0007669"/>
    <property type="project" value="UniProtKB-UniRule"/>
</dbReference>
<keyword evidence="7 10" id="KW-0067">ATP-binding</keyword>
<evidence type="ECO:0000256" key="3">
    <source>
        <dbReference type="ARBA" id="ARBA00012220"/>
    </source>
</evidence>
<keyword evidence="12" id="KW-1185">Reference proteome</keyword>
<accession>A0A813VCN7</accession>
<dbReference type="GO" id="GO:0005524">
    <property type="term" value="F:ATP binding"/>
    <property type="evidence" value="ECO:0007669"/>
    <property type="project" value="UniProtKB-UniRule"/>
</dbReference>
<dbReference type="Gene3D" id="3.30.590.50">
    <property type="match status" value="1"/>
</dbReference>
<comment type="catalytic activity">
    <reaction evidence="10">
        <text>L-cysteine + L-glutamate + ATP = gamma-L-glutamyl-L-cysteine + ADP + phosphate + H(+)</text>
        <dbReference type="Rhea" id="RHEA:13285"/>
        <dbReference type="ChEBI" id="CHEBI:15378"/>
        <dbReference type="ChEBI" id="CHEBI:29985"/>
        <dbReference type="ChEBI" id="CHEBI:30616"/>
        <dbReference type="ChEBI" id="CHEBI:35235"/>
        <dbReference type="ChEBI" id="CHEBI:43474"/>
        <dbReference type="ChEBI" id="CHEBI:58173"/>
        <dbReference type="ChEBI" id="CHEBI:456216"/>
        <dbReference type="EC" id="6.3.2.2"/>
    </reaction>
</comment>
<keyword evidence="6 10" id="KW-0547">Nucleotide-binding</keyword>
<dbReference type="EC" id="6.3.2.2" evidence="3 10"/>
<dbReference type="OrthoDB" id="7939818at2759"/>
<comment type="pathway">
    <text evidence="1 10">Sulfur metabolism; glutathione biosynthesis; glutathione from L-cysteine and L-glutamate: step 1/2.</text>
</comment>
<protein>
    <recommendedName>
        <fullName evidence="3 10">Glutamate--cysteine ligase</fullName>
        <ecNumber evidence="3 10">6.3.2.2</ecNumber>
    </recommendedName>
    <alternativeName>
        <fullName evidence="9 10">Gamma-ECS</fullName>
    </alternativeName>
    <alternativeName>
        <fullName evidence="8 10">Gamma-glutamylcysteine synthetase</fullName>
    </alternativeName>
</protein>
<dbReference type="AlphaFoldDB" id="A0A813VCN7"/>
<evidence type="ECO:0000256" key="10">
    <source>
        <dbReference type="RuleBase" id="RU367135"/>
    </source>
</evidence>
<dbReference type="Proteomes" id="UP000663879">
    <property type="component" value="Unassembled WGS sequence"/>
</dbReference>
<comment type="caution">
    <text evidence="11">The sequence shown here is derived from an EMBL/GenBank/DDBJ whole genome shotgun (WGS) entry which is preliminary data.</text>
</comment>
<evidence type="ECO:0000256" key="9">
    <source>
        <dbReference type="ARBA" id="ARBA00032122"/>
    </source>
</evidence>
<name>A0A813VCN7_9BILA</name>
<dbReference type="GO" id="GO:0017109">
    <property type="term" value="C:glutamate-cysteine ligase complex"/>
    <property type="evidence" value="ECO:0007669"/>
    <property type="project" value="TreeGrafter"/>
</dbReference>
<organism evidence="11 12">
    <name type="scientific">Brachionus calyciflorus</name>
    <dbReference type="NCBI Taxonomy" id="104777"/>
    <lineage>
        <taxon>Eukaryota</taxon>
        <taxon>Metazoa</taxon>
        <taxon>Spiralia</taxon>
        <taxon>Gnathifera</taxon>
        <taxon>Rotifera</taxon>
        <taxon>Eurotatoria</taxon>
        <taxon>Monogononta</taxon>
        <taxon>Pseudotrocha</taxon>
        <taxon>Ploima</taxon>
        <taxon>Brachionidae</taxon>
        <taxon>Brachionus</taxon>
    </lineage>
</organism>
<sequence length="374" mass="43308">MGLLSIGTPLEWKNIKKYAYQIRKRGVRQFINIHRKIKDRKNDCLKWGDEVEFILVKFDHKNKRCQLLLKANQLLPILQGPENRDEKCLTLWRPEYANFMVEGTPGEPYQHNISFFNRVEANMSLRRKQVQEILGDNEFIMSVTAFPMMGDPNFTFPSHPTTPGKGISQSLFFSDQAIQDCHPRYHCLTRNIRERRKRKVVINVPIFVDENTPRPFIEDLTQYGDDEKSDTESKLAAKLDHIYLDASGFGMGCCCLQMTFQAQSLEEARHLYDQLTPLTPIMLALSASSPIWRGYLADIDCRWNILSGACDDRTLEELGEEPLKENVRKIKKSRYGTIDSYLSEENQKFNDLEFEKDDELCKDLIENGIDGPLA</sequence>
<proteinExistence type="inferred from homology"/>
<evidence type="ECO:0000256" key="4">
    <source>
        <dbReference type="ARBA" id="ARBA00022598"/>
    </source>
</evidence>
<dbReference type="InterPro" id="IPR004308">
    <property type="entry name" value="GCS"/>
</dbReference>
<dbReference type="Pfam" id="PF03074">
    <property type="entry name" value="GCS"/>
    <property type="match status" value="1"/>
</dbReference>
<evidence type="ECO:0000256" key="5">
    <source>
        <dbReference type="ARBA" id="ARBA00022684"/>
    </source>
</evidence>
<dbReference type="UniPathway" id="UPA00142">
    <property type="reaction ID" value="UER00209"/>
</dbReference>
<evidence type="ECO:0000256" key="6">
    <source>
        <dbReference type="ARBA" id="ARBA00022741"/>
    </source>
</evidence>
<dbReference type="PANTHER" id="PTHR11164">
    <property type="entry name" value="GLUTAMATE CYSTEINE LIGASE"/>
    <property type="match status" value="1"/>
</dbReference>
<evidence type="ECO:0000256" key="2">
    <source>
        <dbReference type="ARBA" id="ARBA00008100"/>
    </source>
</evidence>
<comment type="similarity">
    <text evidence="2 10">Belongs to the glutamate--cysteine ligase type 3 family.</text>
</comment>
<evidence type="ECO:0000313" key="11">
    <source>
        <dbReference type="EMBL" id="CAF0836396.1"/>
    </source>
</evidence>
<dbReference type="EMBL" id="CAJNOC010001116">
    <property type="protein sequence ID" value="CAF0836396.1"/>
    <property type="molecule type" value="Genomic_DNA"/>
</dbReference>
<dbReference type="InterPro" id="IPR014746">
    <property type="entry name" value="Gln_synth/guanido_kin_cat_dom"/>
</dbReference>
<dbReference type="GO" id="GO:0004357">
    <property type="term" value="F:glutamate-cysteine ligase activity"/>
    <property type="evidence" value="ECO:0007669"/>
    <property type="project" value="UniProtKB-UniRule"/>
</dbReference>
<evidence type="ECO:0000256" key="1">
    <source>
        <dbReference type="ARBA" id="ARBA00005006"/>
    </source>
</evidence>
<evidence type="ECO:0000256" key="7">
    <source>
        <dbReference type="ARBA" id="ARBA00022840"/>
    </source>
</evidence>
<dbReference type="FunFam" id="3.30.590.50:FF:000002">
    <property type="entry name" value="Glutamate--cysteine ligase catalytic subunit"/>
    <property type="match status" value="1"/>
</dbReference>
<evidence type="ECO:0000256" key="8">
    <source>
        <dbReference type="ARBA" id="ARBA00030585"/>
    </source>
</evidence>
<dbReference type="SUPFAM" id="SSF55931">
    <property type="entry name" value="Glutamine synthetase/guanido kinase"/>
    <property type="match status" value="1"/>
</dbReference>
<reference evidence="11" key="1">
    <citation type="submission" date="2021-02" db="EMBL/GenBank/DDBJ databases">
        <authorList>
            <person name="Nowell W R."/>
        </authorList>
    </citation>
    <scope>NUCLEOTIDE SEQUENCE</scope>
    <source>
        <strain evidence="11">Ploen Becks lab</strain>
    </source>
</reference>